<dbReference type="AlphaFoldDB" id="A0A391NSR2"/>
<comment type="caution">
    <text evidence="6">The sequence shown here is derived from an EMBL/GenBank/DDBJ whole genome shotgun (WGS) entry which is preliminary data.</text>
</comment>
<evidence type="ECO:0000313" key="6">
    <source>
        <dbReference type="EMBL" id="GCA64351.1"/>
    </source>
</evidence>
<dbReference type="InterPro" id="IPR022800">
    <property type="entry name" value="Spt4/RpoE2_Znf"/>
</dbReference>
<gene>
    <name evidence="6" type="ORF">KIPB_014026</name>
</gene>
<dbReference type="SUPFAM" id="SSF63393">
    <property type="entry name" value="RNA polymerase subunits"/>
    <property type="match status" value="1"/>
</dbReference>
<evidence type="ECO:0000256" key="4">
    <source>
        <dbReference type="ARBA" id="ARBA00023242"/>
    </source>
</evidence>
<evidence type="ECO:0000313" key="7">
    <source>
        <dbReference type="Proteomes" id="UP000265618"/>
    </source>
</evidence>
<dbReference type="GO" id="GO:0032044">
    <property type="term" value="C:DSIF complex"/>
    <property type="evidence" value="ECO:0007669"/>
    <property type="project" value="TreeGrafter"/>
</dbReference>
<dbReference type="Proteomes" id="UP000265618">
    <property type="component" value="Unassembled WGS sequence"/>
</dbReference>
<keyword evidence="4" id="KW-0539">Nucleus</keyword>
<dbReference type="EMBL" id="BDIP01006982">
    <property type="protein sequence ID" value="GCA64351.1"/>
    <property type="molecule type" value="Genomic_DNA"/>
</dbReference>
<dbReference type="PANTHER" id="PTHR12882">
    <property type="entry name" value="SUPPRESSOR OF TY 4"/>
    <property type="match status" value="1"/>
</dbReference>
<feature type="domain" description="Spt4/RpoE2 zinc finger" evidence="5">
    <location>
        <begin position="20"/>
        <end position="75"/>
    </location>
</feature>
<dbReference type="Gene3D" id="3.30.40.210">
    <property type="match status" value="1"/>
</dbReference>
<name>A0A391NSR2_9EUKA</name>
<dbReference type="OrthoDB" id="248751at2759"/>
<comment type="similarity">
    <text evidence="2">Belongs to the SPT4 family.</text>
</comment>
<dbReference type="InterPro" id="IPR038510">
    <property type="entry name" value="Spt4_sf"/>
</dbReference>
<proteinExistence type="inferred from homology"/>
<evidence type="ECO:0000256" key="3">
    <source>
        <dbReference type="ARBA" id="ARBA00023163"/>
    </source>
</evidence>
<evidence type="ECO:0000256" key="2">
    <source>
        <dbReference type="ARBA" id="ARBA00010464"/>
    </source>
</evidence>
<sequence>MDVKTLLKTTPTEGSKTTHLRACIRCRLLKDKQQFLDFGCENCPEAGLRGQASKVITGTTTAWEGMTAIFRPEATAGQKGSWLA</sequence>
<comment type="subcellular location">
    <subcellularLocation>
        <location evidence="1">Nucleus</location>
    </subcellularLocation>
</comment>
<dbReference type="GO" id="GO:0000993">
    <property type="term" value="F:RNA polymerase II complex binding"/>
    <property type="evidence" value="ECO:0007669"/>
    <property type="project" value="TreeGrafter"/>
</dbReference>
<dbReference type="InterPro" id="IPR029040">
    <property type="entry name" value="RPABC4/Spt4"/>
</dbReference>
<dbReference type="PANTHER" id="PTHR12882:SF1">
    <property type="entry name" value="TRANSCRIPTION ELONGATION FACTOR SPT4"/>
    <property type="match status" value="1"/>
</dbReference>
<dbReference type="GO" id="GO:0008270">
    <property type="term" value="F:zinc ion binding"/>
    <property type="evidence" value="ECO:0007669"/>
    <property type="project" value="InterPro"/>
</dbReference>
<evidence type="ECO:0000259" key="5">
    <source>
        <dbReference type="SMART" id="SM01389"/>
    </source>
</evidence>
<reference evidence="6 7" key="1">
    <citation type="journal article" date="2018" name="PLoS ONE">
        <title>The draft genome of Kipferlia bialata reveals reductive genome evolution in fornicate parasites.</title>
        <authorList>
            <person name="Tanifuji G."/>
            <person name="Takabayashi S."/>
            <person name="Kume K."/>
            <person name="Takagi M."/>
            <person name="Nakayama T."/>
            <person name="Kamikawa R."/>
            <person name="Inagaki Y."/>
            <person name="Hashimoto T."/>
        </authorList>
    </citation>
    <scope>NUCLEOTIDE SEQUENCE [LARGE SCALE GENOMIC DNA]</scope>
    <source>
        <strain evidence="6">NY0173</strain>
    </source>
</reference>
<organism evidence="6 7">
    <name type="scientific">Kipferlia bialata</name>
    <dbReference type="NCBI Taxonomy" id="797122"/>
    <lineage>
        <taxon>Eukaryota</taxon>
        <taxon>Metamonada</taxon>
        <taxon>Carpediemonas-like organisms</taxon>
        <taxon>Kipferlia</taxon>
    </lineage>
</organism>
<dbReference type="Pfam" id="PF06093">
    <property type="entry name" value="Spt4"/>
    <property type="match status" value="1"/>
</dbReference>
<keyword evidence="3" id="KW-0804">Transcription</keyword>
<protein>
    <recommendedName>
        <fullName evidence="5">Spt4/RpoE2 zinc finger domain-containing protein</fullName>
    </recommendedName>
</protein>
<dbReference type="SMART" id="SM01389">
    <property type="entry name" value="Spt4"/>
    <property type="match status" value="1"/>
</dbReference>
<dbReference type="GO" id="GO:0140673">
    <property type="term" value="P:transcription elongation-coupled chromatin remodeling"/>
    <property type="evidence" value="ECO:0007669"/>
    <property type="project" value="InterPro"/>
</dbReference>
<keyword evidence="7" id="KW-1185">Reference proteome</keyword>
<accession>A0A391NSR2</accession>
<dbReference type="GO" id="GO:0006355">
    <property type="term" value="P:regulation of DNA-templated transcription"/>
    <property type="evidence" value="ECO:0007669"/>
    <property type="project" value="InterPro"/>
</dbReference>
<feature type="non-terminal residue" evidence="6">
    <location>
        <position position="1"/>
    </location>
</feature>
<evidence type="ECO:0000256" key="1">
    <source>
        <dbReference type="ARBA" id="ARBA00004123"/>
    </source>
</evidence>
<dbReference type="InterPro" id="IPR009287">
    <property type="entry name" value="Spt4"/>
</dbReference>